<accession>A0A0N9ZFC9</accession>
<proteinExistence type="predicted"/>
<dbReference type="Proteomes" id="UP000064920">
    <property type="component" value="Chromosome"/>
</dbReference>
<evidence type="ECO:0000313" key="2">
    <source>
        <dbReference type="Proteomes" id="UP000064920"/>
    </source>
</evidence>
<name>A0A0N9ZFC9_9RHOB</name>
<dbReference type="EMBL" id="CP012023">
    <property type="protein sequence ID" value="ALI54321.1"/>
    <property type="molecule type" value="Genomic_DNA"/>
</dbReference>
<protein>
    <submittedName>
        <fullName evidence="1">Uncharacterized protein</fullName>
    </submittedName>
</protein>
<sequence>MGEPVEQGRGHLCVNEDRRPFAEAQVGGDGDAGPLVEFA</sequence>
<keyword evidence="2" id="KW-1185">Reference proteome</keyword>
<gene>
    <name evidence="1" type="ORF">IMCC12053_372</name>
</gene>
<dbReference type="KEGG" id="cmar:IMCC12053_372"/>
<dbReference type="AlphaFoldDB" id="A0A0N9ZFC9"/>
<organism evidence="1 2">
    <name type="scientific">Celeribacter marinus</name>
    <dbReference type="NCBI Taxonomy" id="1397108"/>
    <lineage>
        <taxon>Bacteria</taxon>
        <taxon>Pseudomonadati</taxon>
        <taxon>Pseudomonadota</taxon>
        <taxon>Alphaproteobacteria</taxon>
        <taxon>Rhodobacterales</taxon>
        <taxon>Roseobacteraceae</taxon>
        <taxon>Celeribacter</taxon>
    </lineage>
</organism>
<evidence type="ECO:0000313" key="1">
    <source>
        <dbReference type="EMBL" id="ALI54321.1"/>
    </source>
</evidence>
<dbReference type="PATRIC" id="fig|1397108.4.peg.386"/>
<reference evidence="1 2" key="1">
    <citation type="submission" date="2015-05" db="EMBL/GenBank/DDBJ databases">
        <authorList>
            <person name="Wang D.B."/>
            <person name="Wang M."/>
        </authorList>
    </citation>
    <scope>NUCLEOTIDE SEQUENCE [LARGE SCALE GENOMIC DNA]</scope>
    <source>
        <strain evidence="1 2">IMCC 12053</strain>
    </source>
</reference>